<dbReference type="PANTHER" id="PTHR43074">
    <property type="entry name" value="OMEGA-3 POLYUNSATURATED FATTY ACID SYNTHASE PFAB-RELATED"/>
    <property type="match status" value="1"/>
</dbReference>
<dbReference type="GO" id="GO:0006633">
    <property type="term" value="P:fatty acid biosynthetic process"/>
    <property type="evidence" value="ECO:0007669"/>
    <property type="project" value="UniProtKB-UniPathway"/>
</dbReference>
<dbReference type="AlphaFoldDB" id="A0A1S8L2I1"/>
<evidence type="ECO:0000313" key="1">
    <source>
        <dbReference type="EMBL" id="URZ13477.1"/>
    </source>
</evidence>
<dbReference type="SUPFAM" id="SSF52151">
    <property type="entry name" value="FabD/lysophospholipase-like"/>
    <property type="match status" value="1"/>
</dbReference>
<dbReference type="InterPro" id="IPR016035">
    <property type="entry name" value="Acyl_Trfase/lysoPLipase"/>
</dbReference>
<dbReference type="RefSeq" id="WP_077833725.1">
    <property type="nucleotide sequence ID" value="NZ_CP096983.1"/>
</dbReference>
<dbReference type="STRING" id="84029.CROST_29530"/>
<dbReference type="GO" id="GO:0016740">
    <property type="term" value="F:transferase activity"/>
    <property type="evidence" value="ECO:0007669"/>
    <property type="project" value="InterPro"/>
</dbReference>
<dbReference type="PANTHER" id="PTHR43074:SF1">
    <property type="entry name" value="BETA-KETOACYL SYNTHASE FAMILY PROTEIN-RELATED"/>
    <property type="match status" value="1"/>
</dbReference>
<keyword evidence="2" id="KW-1185">Reference proteome</keyword>
<dbReference type="KEGG" id="crw:CROST_042430"/>
<organism evidence="1 2">
    <name type="scientific">Clostridium felsineum</name>
    <dbReference type="NCBI Taxonomy" id="36839"/>
    <lineage>
        <taxon>Bacteria</taxon>
        <taxon>Bacillati</taxon>
        <taxon>Bacillota</taxon>
        <taxon>Clostridia</taxon>
        <taxon>Eubacteriales</taxon>
        <taxon>Clostridiaceae</taxon>
        <taxon>Clostridium</taxon>
    </lineage>
</organism>
<sequence length="1109" mass="127962">MGNKISICGMGICIGSVRNTKKLIEYVVDNKELKESKKRDEEEIALKEAFEGINKNDEIIVYSDDKVDISFFDSRVIKVNEISRIKLLKIIKECQELLYGNKVKYAVLVGHTKYPKPGCAVIVMEKYNSNLPYMEHVIECDNSKIDGEFNFVNASYEFSVFTKIIVKTLEVSSGLKLKAKQPVNEIRYLWTDSRKKVRYLEIESEKDKCYAKISEAEYCKNPKLLCKKFIIPISFSNSQQLNDYLKKLEERVNNSTLKELSEEYLRLYKKNTDLNQTIVFVIQDSKSLLEELKYIMNLREKIMESGFLWEGKNGSFFIARDNNPSKIVCMSPPGGMVKKGAFYSLYSLFPEIKKQIEDELFYIKGDSNEMVSRYLYEAALNQISLLILKNFGVTPNKMVGASMGEISLFLSKNVLASKLSSISTEEREKAMTNVVSIISDAFNKQKELSFSYFGREVPLLQKWYLRCDVERVKKAIEEENEVFLFIIGSESDVIISGEEKSCERVIKKLGCISSKINDPSFVHTPVMEPAMDLVVKSIEKIQEYIPTNEIPYDIYSTYLKRPLDDSVEMYAENIGYILSKTVDFAGVISKIYDDGGRLFFDLSSGNLCGSWAKECLKDKMDVQIFSLFDKENSTDNFLRIFAKLIAYHADIDIDKFVNCFEFIEVNSNKPNELSDEYQIFIHKYIERQVQNNKFALKKYFESETELLKQVLQIEARKEKKYLWNREEIVHMTDISMADVLGDRYREADKYPVRARMPLPPFLFVSRILSIDAEFGELRPSEIVMEYDIDEEFIFKTGKNEISSVFIGEASHIGIFLAAYIGIDIISKGKLKFRITDVTSVIKEEKIFRVGDTFRLVYRIDRFVRKGSTTLLFCSYDNYSEGKLISTTKAIGGFFTQKELDSATGIVNKFQVTNNIEGKEFLHFSQSTKTEYDSTYTREFFEGNINECFHGNSSVTFDEQRIRNKNAIMVDEILKINYQGGKYKSGYICAQKYLDASFWAFKAHFKNDPVLPGTTMLEGLNQTMEFLCAHAGLFGYYDKTRYYEAANSIMKVCFRGQVRPIQSILKYEIHVKSSEKTNNGIYITIDGDVTWNNIHVIHQENMVYRIIGEE</sequence>
<name>A0A1S8L2I1_9CLOT</name>
<dbReference type="InterPro" id="IPR029069">
    <property type="entry name" value="HotDog_dom_sf"/>
</dbReference>
<accession>A0A1S8L2I1</accession>
<protein>
    <submittedName>
        <fullName evidence="1">Uncharacterized protein</fullName>
    </submittedName>
</protein>
<dbReference type="Pfam" id="PF07977">
    <property type="entry name" value="FabA"/>
    <property type="match status" value="1"/>
</dbReference>
<dbReference type="InterPro" id="IPR052568">
    <property type="entry name" value="PKS-FAS_Synthase"/>
</dbReference>
<dbReference type="Gene3D" id="3.10.129.10">
    <property type="entry name" value="Hotdog Thioesterase"/>
    <property type="match status" value="2"/>
</dbReference>
<dbReference type="InterPro" id="IPR001227">
    <property type="entry name" value="Ac_transferase_dom_sf"/>
</dbReference>
<dbReference type="Gene3D" id="3.40.366.10">
    <property type="entry name" value="Malonyl-Coenzyme A Acyl Carrier Protein, domain 2"/>
    <property type="match status" value="1"/>
</dbReference>
<dbReference type="InterPro" id="IPR013114">
    <property type="entry name" value="FabA_FabZ"/>
</dbReference>
<proteinExistence type="predicted"/>
<gene>
    <name evidence="1" type="ORF">CROST_042430</name>
</gene>
<evidence type="ECO:0000313" key="2">
    <source>
        <dbReference type="Proteomes" id="UP000190951"/>
    </source>
</evidence>
<dbReference type="Proteomes" id="UP000190951">
    <property type="component" value="Chromosome"/>
</dbReference>
<reference evidence="1 2" key="1">
    <citation type="submission" date="2022-04" db="EMBL/GenBank/DDBJ databases">
        <title>Genome sequence of C. roseum typestrain.</title>
        <authorList>
            <person name="Poehlein A."/>
            <person name="Schoch T."/>
            <person name="Duerre P."/>
            <person name="Daniel R."/>
        </authorList>
    </citation>
    <scope>NUCLEOTIDE SEQUENCE [LARGE SCALE GENOMIC DNA]</scope>
    <source>
        <strain evidence="1 2">DSM 7320</strain>
    </source>
</reference>
<dbReference type="SUPFAM" id="SSF54637">
    <property type="entry name" value="Thioesterase/thiol ester dehydrase-isomerase"/>
    <property type="match status" value="2"/>
</dbReference>
<dbReference type="EMBL" id="CP096983">
    <property type="protein sequence ID" value="URZ13477.1"/>
    <property type="molecule type" value="Genomic_DNA"/>
</dbReference>